<keyword evidence="1" id="KW-0812">Transmembrane</keyword>
<protein>
    <submittedName>
        <fullName evidence="2">Uncharacterized protein</fullName>
    </submittedName>
</protein>
<dbReference type="Proteomes" id="UP000184304">
    <property type="component" value="Unassembled WGS sequence"/>
</dbReference>
<dbReference type="EMBL" id="KV878178">
    <property type="protein sequence ID" value="OJI88888.1"/>
    <property type="molecule type" value="Genomic_DNA"/>
</dbReference>
<accession>A0A1L9NHW7</accession>
<keyword evidence="1" id="KW-1133">Transmembrane helix</keyword>
<name>A0A1L9NHW7_ASPTC</name>
<organism evidence="2 3">
    <name type="scientific">Aspergillus tubingensis (strain CBS 134.48)</name>
    <dbReference type="NCBI Taxonomy" id="767770"/>
    <lineage>
        <taxon>Eukaryota</taxon>
        <taxon>Fungi</taxon>
        <taxon>Dikarya</taxon>
        <taxon>Ascomycota</taxon>
        <taxon>Pezizomycotina</taxon>
        <taxon>Eurotiomycetes</taxon>
        <taxon>Eurotiomycetidae</taxon>
        <taxon>Eurotiales</taxon>
        <taxon>Aspergillaceae</taxon>
        <taxon>Aspergillus</taxon>
        <taxon>Aspergillus subgen. Circumdati</taxon>
    </lineage>
</organism>
<evidence type="ECO:0000256" key="1">
    <source>
        <dbReference type="SAM" id="Phobius"/>
    </source>
</evidence>
<feature type="transmembrane region" description="Helical" evidence="1">
    <location>
        <begin position="28"/>
        <end position="47"/>
    </location>
</feature>
<dbReference type="AlphaFoldDB" id="A0A1L9NHW7"/>
<gene>
    <name evidence="2" type="ORF">ASPTUDRAFT_356296</name>
</gene>
<dbReference type="VEuPathDB" id="FungiDB:ASPTUDRAFT_356296"/>
<evidence type="ECO:0000313" key="3">
    <source>
        <dbReference type="Proteomes" id="UP000184304"/>
    </source>
</evidence>
<reference evidence="3" key="1">
    <citation type="journal article" date="2017" name="Genome Biol.">
        <title>Comparative genomics reveals high biological diversity and specific adaptations in the industrially and medically important fungal genus Aspergillus.</title>
        <authorList>
            <person name="de Vries R.P."/>
            <person name="Riley R."/>
            <person name="Wiebenga A."/>
            <person name="Aguilar-Osorio G."/>
            <person name="Amillis S."/>
            <person name="Uchima C.A."/>
            <person name="Anderluh G."/>
            <person name="Asadollahi M."/>
            <person name="Askin M."/>
            <person name="Barry K."/>
            <person name="Battaglia E."/>
            <person name="Bayram O."/>
            <person name="Benocci T."/>
            <person name="Braus-Stromeyer S.A."/>
            <person name="Caldana C."/>
            <person name="Canovas D."/>
            <person name="Cerqueira G.C."/>
            <person name="Chen F."/>
            <person name="Chen W."/>
            <person name="Choi C."/>
            <person name="Clum A."/>
            <person name="Dos Santos R.A."/>
            <person name="Damasio A.R."/>
            <person name="Diallinas G."/>
            <person name="Emri T."/>
            <person name="Fekete E."/>
            <person name="Flipphi M."/>
            <person name="Freyberg S."/>
            <person name="Gallo A."/>
            <person name="Gournas C."/>
            <person name="Habgood R."/>
            <person name="Hainaut M."/>
            <person name="Harispe M.L."/>
            <person name="Henrissat B."/>
            <person name="Hilden K.S."/>
            <person name="Hope R."/>
            <person name="Hossain A."/>
            <person name="Karabika E."/>
            <person name="Karaffa L."/>
            <person name="Karanyi Z."/>
            <person name="Krasevec N."/>
            <person name="Kuo A."/>
            <person name="Kusch H."/>
            <person name="LaButti K."/>
            <person name="Lagendijk E.L."/>
            <person name="Lapidus A."/>
            <person name="Levasseur A."/>
            <person name="Lindquist E."/>
            <person name="Lipzen A."/>
            <person name="Logrieco A.F."/>
            <person name="MacCabe A."/>
            <person name="Maekelae M.R."/>
            <person name="Malavazi I."/>
            <person name="Melin P."/>
            <person name="Meyer V."/>
            <person name="Mielnichuk N."/>
            <person name="Miskei M."/>
            <person name="Molnar A.P."/>
            <person name="Mule G."/>
            <person name="Ngan C.Y."/>
            <person name="Orejas M."/>
            <person name="Orosz E."/>
            <person name="Ouedraogo J.P."/>
            <person name="Overkamp K.M."/>
            <person name="Park H.-S."/>
            <person name="Perrone G."/>
            <person name="Piumi F."/>
            <person name="Punt P.J."/>
            <person name="Ram A.F."/>
            <person name="Ramon A."/>
            <person name="Rauscher S."/>
            <person name="Record E."/>
            <person name="Riano-Pachon D.M."/>
            <person name="Robert V."/>
            <person name="Roehrig J."/>
            <person name="Ruller R."/>
            <person name="Salamov A."/>
            <person name="Salih N.S."/>
            <person name="Samson R.A."/>
            <person name="Sandor E."/>
            <person name="Sanguinetti M."/>
            <person name="Schuetze T."/>
            <person name="Sepcic K."/>
            <person name="Shelest E."/>
            <person name="Sherlock G."/>
            <person name="Sophianopoulou V."/>
            <person name="Squina F.M."/>
            <person name="Sun H."/>
            <person name="Susca A."/>
            <person name="Todd R.B."/>
            <person name="Tsang A."/>
            <person name="Unkles S.E."/>
            <person name="van de Wiele N."/>
            <person name="van Rossen-Uffink D."/>
            <person name="Oliveira J.V."/>
            <person name="Vesth T.C."/>
            <person name="Visser J."/>
            <person name="Yu J.-H."/>
            <person name="Zhou M."/>
            <person name="Andersen M.R."/>
            <person name="Archer D.B."/>
            <person name="Baker S.E."/>
            <person name="Benoit I."/>
            <person name="Brakhage A.A."/>
            <person name="Braus G.H."/>
            <person name="Fischer R."/>
            <person name="Frisvad J.C."/>
            <person name="Goldman G.H."/>
            <person name="Houbraken J."/>
            <person name="Oakley B."/>
            <person name="Pocsi I."/>
            <person name="Scazzocchio C."/>
            <person name="Seiboth B."/>
            <person name="vanKuyk P.A."/>
            <person name="Wortman J."/>
            <person name="Dyer P.S."/>
            <person name="Grigoriev I.V."/>
        </authorList>
    </citation>
    <scope>NUCLEOTIDE SEQUENCE [LARGE SCALE GENOMIC DNA]</scope>
    <source>
        <strain evidence="3">CBS 134.48</strain>
    </source>
</reference>
<keyword evidence="1" id="KW-0472">Membrane</keyword>
<sequence length="135" mass="15896">MRDATSNNTPRNTVYSTIWRVHPKFKNFRTSFFLFSFFLILLLFYIISLYVSYILFFYSYPTLCASIKMVLGRGRRIEVPKKKTGKKRMSPARLDRTTLRSGVAVGNLLENVFAIRLDAGELTTRYQLRHRPICW</sequence>
<evidence type="ECO:0000313" key="2">
    <source>
        <dbReference type="EMBL" id="OJI88888.1"/>
    </source>
</evidence>
<keyword evidence="3" id="KW-1185">Reference proteome</keyword>
<proteinExistence type="predicted"/>